<dbReference type="EMBL" id="MFRE01000015">
    <property type="protein sequence ID" value="OGH93961.1"/>
    <property type="molecule type" value="Genomic_DNA"/>
</dbReference>
<gene>
    <name evidence="1" type="ORF">A2538_03805</name>
</gene>
<protein>
    <submittedName>
        <fullName evidence="1">Uncharacterized protein</fullName>
    </submittedName>
</protein>
<dbReference type="AlphaFoldDB" id="A0A1F6PCS9"/>
<name>A0A1F6PCS9_9BACT</name>
<dbReference type="STRING" id="1798709.A2538_03805"/>
<organism evidence="1 2">
    <name type="scientific">Candidatus Magasanikbacteria bacterium RIFOXYD2_FULL_41_14</name>
    <dbReference type="NCBI Taxonomy" id="1798709"/>
    <lineage>
        <taxon>Bacteria</taxon>
        <taxon>Candidatus Magasanikiibacteriota</taxon>
    </lineage>
</organism>
<evidence type="ECO:0000313" key="2">
    <source>
        <dbReference type="Proteomes" id="UP000178254"/>
    </source>
</evidence>
<sequence length="285" mass="32309">MRDRIGQFCHLHGNILPCASCAESENKEDEKNTAADEYRKQFSGEDKSVHLFGDNIAFQEKKSGLSQQFLKEVMGLLSPHLAKWFKGNKKLVCHSGQSTETKGATGVHDDYGMHSVLKIELTGEQFHEIAVNSTNIRDVRLLTEVLMHEIGHSVENRLSEIADQNGFELSENKHRWPDLIAMQVLYPEKLTTINTTLNTKVRDTLMAVKILGDGIGDDKLRTEIEQAIANERKKKLMILQDIQAQHPGASWTDTPDYFLENFDNTRTFFYQNTLDSMIEEGNTAP</sequence>
<reference evidence="1 2" key="1">
    <citation type="journal article" date="2016" name="Nat. Commun.">
        <title>Thousands of microbial genomes shed light on interconnected biogeochemical processes in an aquifer system.</title>
        <authorList>
            <person name="Anantharaman K."/>
            <person name="Brown C.T."/>
            <person name="Hug L.A."/>
            <person name="Sharon I."/>
            <person name="Castelle C.J."/>
            <person name="Probst A.J."/>
            <person name="Thomas B.C."/>
            <person name="Singh A."/>
            <person name="Wilkins M.J."/>
            <person name="Karaoz U."/>
            <person name="Brodie E.L."/>
            <person name="Williams K.H."/>
            <person name="Hubbard S.S."/>
            <person name="Banfield J.F."/>
        </authorList>
    </citation>
    <scope>NUCLEOTIDE SEQUENCE [LARGE SCALE GENOMIC DNA]</scope>
</reference>
<comment type="caution">
    <text evidence="1">The sequence shown here is derived from an EMBL/GenBank/DDBJ whole genome shotgun (WGS) entry which is preliminary data.</text>
</comment>
<proteinExistence type="predicted"/>
<dbReference type="Proteomes" id="UP000178254">
    <property type="component" value="Unassembled WGS sequence"/>
</dbReference>
<accession>A0A1F6PCS9</accession>
<evidence type="ECO:0000313" key="1">
    <source>
        <dbReference type="EMBL" id="OGH93961.1"/>
    </source>
</evidence>